<protein>
    <submittedName>
        <fullName evidence="1">Uncharacterized protein</fullName>
    </submittedName>
</protein>
<dbReference type="EMBL" id="CM023480">
    <property type="protein sequence ID" value="KAH7970579.1"/>
    <property type="molecule type" value="Genomic_DNA"/>
</dbReference>
<organism evidence="1 2">
    <name type="scientific">Dermacentor silvarum</name>
    <name type="common">Tick</name>
    <dbReference type="NCBI Taxonomy" id="543639"/>
    <lineage>
        <taxon>Eukaryota</taxon>
        <taxon>Metazoa</taxon>
        <taxon>Ecdysozoa</taxon>
        <taxon>Arthropoda</taxon>
        <taxon>Chelicerata</taxon>
        <taxon>Arachnida</taxon>
        <taxon>Acari</taxon>
        <taxon>Parasitiformes</taxon>
        <taxon>Ixodida</taxon>
        <taxon>Ixodoidea</taxon>
        <taxon>Ixodidae</taxon>
        <taxon>Rhipicephalinae</taxon>
        <taxon>Dermacentor</taxon>
    </lineage>
</organism>
<proteinExistence type="predicted"/>
<dbReference type="Proteomes" id="UP000821865">
    <property type="component" value="Chromosome 11"/>
</dbReference>
<sequence>MDCSVELRPLLKLCKVQALLWDLAGGHVASEYELFTSAAHLLVHDKNVREGDIDRENGRVRCGMCYTVVRRQGTPSSTALLATRVAVTHANEEDGSPVGGVDATRLHRSFIKERLQPRMTSRIALASGKQLLLLLWLMETVVQHFSAREVQRKEVRVDLKVGSKLRYLVTHDSDAIVTSWKDQLSWQVPTRTRSNVYYTLYYFRACCSPVGATFERFHVASRRHLNNEGESYDHGDPPEKSKRHTVGHEPDAEQEPGRKTTPSAQRPVPSRKPEAPRGRVKRRAGHALLTTGGKASSVDDVQPASAVKHPTAQPSSMVREKQTSDNGQRWSEDRYSSHREKSSANKYPSNRDMPGSHPSERQALLEEPEAVAMPLTHRRLLVHQLQDQEGQATETELLSSAAEKEKYSEQMLEMEAYSFLQFAEKQFKKDLELLERAACVAHHVLLMPSLHHSRKQQNAGARYRMETEAVTQSVSSTTFKHSVRIVHDTHQGHLA</sequence>
<accession>A0ACB8DJ40</accession>
<evidence type="ECO:0000313" key="1">
    <source>
        <dbReference type="EMBL" id="KAH7970579.1"/>
    </source>
</evidence>
<gene>
    <name evidence="1" type="ORF">HPB49_011050</name>
</gene>
<comment type="caution">
    <text evidence="1">The sequence shown here is derived from an EMBL/GenBank/DDBJ whole genome shotgun (WGS) entry which is preliminary data.</text>
</comment>
<evidence type="ECO:0000313" key="2">
    <source>
        <dbReference type="Proteomes" id="UP000821865"/>
    </source>
</evidence>
<keyword evidence="2" id="KW-1185">Reference proteome</keyword>
<reference evidence="1" key="1">
    <citation type="submission" date="2020-05" db="EMBL/GenBank/DDBJ databases">
        <title>Large-scale comparative analyses of tick genomes elucidate their genetic diversity and vector capacities.</title>
        <authorList>
            <person name="Jia N."/>
            <person name="Wang J."/>
            <person name="Shi W."/>
            <person name="Du L."/>
            <person name="Sun Y."/>
            <person name="Zhan W."/>
            <person name="Jiang J."/>
            <person name="Wang Q."/>
            <person name="Zhang B."/>
            <person name="Ji P."/>
            <person name="Sakyi L.B."/>
            <person name="Cui X."/>
            <person name="Yuan T."/>
            <person name="Jiang B."/>
            <person name="Yang W."/>
            <person name="Lam T.T.-Y."/>
            <person name="Chang Q."/>
            <person name="Ding S."/>
            <person name="Wang X."/>
            <person name="Zhu J."/>
            <person name="Ruan X."/>
            <person name="Zhao L."/>
            <person name="Wei J."/>
            <person name="Que T."/>
            <person name="Du C."/>
            <person name="Cheng J."/>
            <person name="Dai P."/>
            <person name="Han X."/>
            <person name="Huang E."/>
            <person name="Gao Y."/>
            <person name="Liu J."/>
            <person name="Shao H."/>
            <person name="Ye R."/>
            <person name="Li L."/>
            <person name="Wei W."/>
            <person name="Wang X."/>
            <person name="Wang C."/>
            <person name="Yang T."/>
            <person name="Huo Q."/>
            <person name="Li W."/>
            <person name="Guo W."/>
            <person name="Chen H."/>
            <person name="Zhou L."/>
            <person name="Ni X."/>
            <person name="Tian J."/>
            <person name="Zhou Y."/>
            <person name="Sheng Y."/>
            <person name="Liu T."/>
            <person name="Pan Y."/>
            <person name="Xia L."/>
            <person name="Li J."/>
            <person name="Zhao F."/>
            <person name="Cao W."/>
        </authorList>
    </citation>
    <scope>NUCLEOTIDE SEQUENCE</scope>
    <source>
        <strain evidence="1">Dsil-2018</strain>
    </source>
</reference>
<name>A0ACB8DJ40_DERSI</name>